<proteinExistence type="predicted"/>
<dbReference type="OrthoDB" id="9869201at2"/>
<organism evidence="2 3">
    <name type="scientific">Stenotrophomonas maltophilia</name>
    <name type="common">Pseudomonas maltophilia</name>
    <name type="synonym">Xanthomonas maltophilia</name>
    <dbReference type="NCBI Taxonomy" id="40324"/>
    <lineage>
        <taxon>Bacteria</taxon>
        <taxon>Pseudomonadati</taxon>
        <taxon>Pseudomonadota</taxon>
        <taxon>Gammaproteobacteria</taxon>
        <taxon>Lysobacterales</taxon>
        <taxon>Lysobacteraceae</taxon>
        <taxon>Stenotrophomonas</taxon>
        <taxon>Stenotrophomonas maltophilia group</taxon>
    </lineage>
</organism>
<dbReference type="GeneID" id="93743343"/>
<reference evidence="2" key="1">
    <citation type="submission" date="2020-11" db="EMBL/GenBank/DDBJ databases">
        <title>Enhanced detection system for hospital associated transmission using whole genome sequencing surveillance.</title>
        <authorList>
            <person name="Harrison L.H."/>
            <person name="Van Tyne D."/>
            <person name="Marsh J.W."/>
            <person name="Griffith M.P."/>
            <person name="Snyder D.J."/>
            <person name="Cooper V.S."/>
            <person name="Mustapha M."/>
        </authorList>
    </citation>
    <scope>NUCLEOTIDE SEQUENCE</scope>
    <source>
        <strain evidence="2">STEN00053</strain>
        <strain evidence="1">STEN00091</strain>
    </source>
</reference>
<name>A0A0X3R442_STEMA</name>
<evidence type="ECO:0000313" key="2">
    <source>
        <dbReference type="EMBL" id="MBH1790803.1"/>
    </source>
</evidence>
<dbReference type="Proteomes" id="UP000634179">
    <property type="component" value="Unassembled WGS sequence"/>
</dbReference>
<accession>A0A0X3R442</accession>
<dbReference type="AlphaFoldDB" id="A0A0X3R442"/>
<sequence>MNVQIAEAMNKAKDDADRYGILAGFASCNRALLEKGAAQELVDALYFAGAAINRWRAIAVVREAAAKPLDAAS</sequence>
<protein>
    <submittedName>
        <fullName evidence="2">Uncharacterized protein</fullName>
    </submittedName>
</protein>
<gene>
    <name evidence="1" type="ORF">I5U67_07165</name>
    <name evidence="2" type="ORF">I5V89_13070</name>
</gene>
<dbReference type="EMBL" id="JADUNP010000010">
    <property type="protein sequence ID" value="MBH1651947.1"/>
    <property type="molecule type" value="Genomic_DNA"/>
</dbReference>
<dbReference type="EMBL" id="JADUOV010000008">
    <property type="protein sequence ID" value="MBH1790803.1"/>
    <property type="molecule type" value="Genomic_DNA"/>
</dbReference>
<evidence type="ECO:0000313" key="3">
    <source>
        <dbReference type="Proteomes" id="UP000634179"/>
    </source>
</evidence>
<dbReference type="RefSeq" id="WP_024956690.1">
    <property type="nucleotide sequence ID" value="NZ_AP021908.1"/>
</dbReference>
<evidence type="ECO:0000313" key="1">
    <source>
        <dbReference type="EMBL" id="MBH1651947.1"/>
    </source>
</evidence>
<dbReference type="Proteomes" id="UP000625930">
    <property type="component" value="Unassembled WGS sequence"/>
</dbReference>
<comment type="caution">
    <text evidence="2">The sequence shown here is derived from an EMBL/GenBank/DDBJ whole genome shotgun (WGS) entry which is preliminary data.</text>
</comment>